<comment type="caution">
    <text evidence="3">The sequence shown here is derived from an EMBL/GenBank/DDBJ whole genome shotgun (WGS) entry which is preliminary data.</text>
</comment>
<accession>A0A227KI36</accession>
<keyword evidence="1" id="KW-0175">Coiled coil</keyword>
<dbReference type="AlphaFoldDB" id="A0A227KI36"/>
<gene>
    <name evidence="3" type="ORF">ADH67_07210</name>
</gene>
<dbReference type="EMBL" id="NHMP01000004">
    <property type="protein sequence ID" value="OXE47576.1"/>
    <property type="molecule type" value="Genomic_DNA"/>
</dbReference>
<dbReference type="Proteomes" id="UP000214610">
    <property type="component" value="Unassembled WGS sequence"/>
</dbReference>
<organism evidence="3 4">
    <name type="scientific">Turicimonas muris</name>
    <dbReference type="NCBI Taxonomy" id="1796652"/>
    <lineage>
        <taxon>Bacteria</taxon>
        <taxon>Pseudomonadati</taxon>
        <taxon>Pseudomonadota</taxon>
        <taxon>Betaproteobacteria</taxon>
        <taxon>Burkholderiales</taxon>
        <taxon>Sutterellaceae</taxon>
        <taxon>Turicimonas</taxon>
    </lineage>
</organism>
<feature type="signal peptide" evidence="2">
    <location>
        <begin position="1"/>
        <end position="23"/>
    </location>
</feature>
<keyword evidence="2" id="KW-0732">Signal</keyword>
<name>A0A227KI36_9BURK</name>
<dbReference type="Gene3D" id="2.60.40.1620">
    <property type="entry name" value="Lipoprotein YajI-like"/>
    <property type="match status" value="1"/>
</dbReference>
<feature type="chain" id="PRO_5011298113" description="DUF3251 domain-containing protein" evidence="2">
    <location>
        <begin position="24"/>
        <end position="183"/>
    </location>
</feature>
<evidence type="ECO:0000313" key="4">
    <source>
        <dbReference type="Proteomes" id="UP000214610"/>
    </source>
</evidence>
<evidence type="ECO:0000256" key="2">
    <source>
        <dbReference type="SAM" id="SignalP"/>
    </source>
</evidence>
<evidence type="ECO:0000313" key="3">
    <source>
        <dbReference type="EMBL" id="OXE47576.1"/>
    </source>
</evidence>
<evidence type="ECO:0000256" key="1">
    <source>
        <dbReference type="SAM" id="Coils"/>
    </source>
</evidence>
<evidence type="ECO:0008006" key="5">
    <source>
        <dbReference type="Google" id="ProtNLM"/>
    </source>
</evidence>
<reference evidence="4" key="1">
    <citation type="submission" date="2017-05" db="EMBL/GenBank/DDBJ databases">
        <title>Improved OligoMM genomes.</title>
        <authorList>
            <person name="Garzetti D."/>
        </authorList>
    </citation>
    <scope>NUCLEOTIDE SEQUENCE [LARGE SCALE GENOMIC DNA]</scope>
    <source>
        <strain evidence="4">YL45</strain>
    </source>
</reference>
<sequence length="183" mass="19627">MKKLLIAAAAASAVLFCSTGVLAQAVKSQVPTLKQQVEDLKEAVLMLQKRVNYLESIVPTSSIPLMPADPKLSPVSTSGAVFLLGIDQPVKNGNGSEFVLTVVNPQSITYTNAHFTIHVFGKDAEGNPDAYKNAYLLTRETKVIQAGSKNQFRFVVPDMPLDNFAVAYVVGIEFGGIATENAQ</sequence>
<dbReference type="GeneID" id="78362592"/>
<keyword evidence="4" id="KW-1185">Reference proteome</keyword>
<dbReference type="RefSeq" id="WP_066594946.1">
    <property type="nucleotide sequence ID" value="NZ_CAJTBZ010000012.1"/>
</dbReference>
<proteinExistence type="predicted"/>
<protein>
    <recommendedName>
        <fullName evidence="5">DUF3251 domain-containing protein</fullName>
    </recommendedName>
</protein>
<feature type="coiled-coil region" evidence="1">
    <location>
        <begin position="23"/>
        <end position="50"/>
    </location>
</feature>
<dbReference type="InterPro" id="IPR037125">
    <property type="entry name" value="YajI-like_sf"/>
</dbReference>